<sequence>MIMEDYLTYILKELMKNKRLNKFDGIVREKNRSVYLKHGRVYEEYSIDLVFSIDTDNYCKETIAFTIKVNSFNSKIEVTKHFTSEHLIFSINSIDCVVLYVVNEIINFKNRDKQITNYLKASND</sequence>
<dbReference type="EMBL" id="AE001437">
    <property type="protein sequence ID" value="AAK79744.1"/>
    <property type="molecule type" value="Genomic_DNA"/>
</dbReference>
<dbReference type="OrthoDB" id="9982608at2"/>
<dbReference type="KEGG" id="cac:CA_C1779"/>
<dbReference type="AlphaFoldDB" id="Q97I74"/>
<dbReference type="STRING" id="272562.CA_C1779"/>
<evidence type="ECO:0000313" key="1">
    <source>
        <dbReference type="EMBL" id="AAK79744.1"/>
    </source>
</evidence>
<protein>
    <submittedName>
        <fullName evidence="1">Uncharacterized protein</fullName>
    </submittedName>
</protein>
<gene>
    <name evidence="1" type="ordered locus">CA_C1779</name>
</gene>
<organism evidence="1 2">
    <name type="scientific">Clostridium acetobutylicum (strain ATCC 824 / DSM 792 / JCM 1419 / IAM 19013 / LMG 5710 / NBRC 13948 / NRRL B-527 / VKM B-1787 / 2291 / W)</name>
    <dbReference type="NCBI Taxonomy" id="272562"/>
    <lineage>
        <taxon>Bacteria</taxon>
        <taxon>Bacillati</taxon>
        <taxon>Bacillota</taxon>
        <taxon>Clostridia</taxon>
        <taxon>Eubacteriales</taxon>
        <taxon>Clostridiaceae</taxon>
        <taxon>Clostridium</taxon>
    </lineage>
</organism>
<accession>Q97I74</accession>
<dbReference type="Proteomes" id="UP000000814">
    <property type="component" value="Chromosome"/>
</dbReference>
<evidence type="ECO:0000313" key="2">
    <source>
        <dbReference type="Proteomes" id="UP000000814"/>
    </source>
</evidence>
<dbReference type="PIR" id="E97119">
    <property type="entry name" value="E97119"/>
</dbReference>
<keyword evidence="2" id="KW-1185">Reference proteome</keyword>
<reference evidence="1 2" key="1">
    <citation type="journal article" date="2001" name="J. Bacteriol.">
        <title>Genome sequence and comparative analysis of the solvent-producing bacterium Clostridium acetobutylicum.</title>
        <authorList>
            <person name="Nolling J."/>
            <person name="Breton G."/>
            <person name="Omelchenko M.V."/>
            <person name="Makarova K.S."/>
            <person name="Zeng Q."/>
            <person name="Gibson R."/>
            <person name="Lee H.M."/>
            <person name="Dubois J."/>
            <person name="Qiu D."/>
            <person name="Hitti J."/>
            <person name="Wolf Y.I."/>
            <person name="Tatusov R.L."/>
            <person name="Sabathe F."/>
            <person name="Doucette-Stamm L."/>
            <person name="Soucaille P."/>
            <person name="Daly M.J."/>
            <person name="Bennett G.N."/>
            <person name="Koonin E.V."/>
            <person name="Smith D.R."/>
        </authorList>
    </citation>
    <scope>NUCLEOTIDE SEQUENCE [LARGE SCALE GENOMIC DNA]</scope>
    <source>
        <strain evidence="2">ATCC 824 / DSM 792 / JCM 1419 / LMG 5710 / VKM B-1787</strain>
    </source>
</reference>
<dbReference type="HOGENOM" id="CLU_1999870_0_0_9"/>
<name>Q97I74_CLOAB</name>
<dbReference type="PATRIC" id="fig|272562.8.peg.1985"/>
<proteinExistence type="predicted"/>